<feature type="transmembrane region" description="Helical" evidence="1">
    <location>
        <begin position="49"/>
        <end position="71"/>
    </location>
</feature>
<reference evidence="2" key="1">
    <citation type="submission" date="2023-06" db="EMBL/GenBank/DDBJ databases">
        <title>Cytophagales bacterium Strain LB-30, isolated from soil.</title>
        <authorList>
            <person name="Liu B."/>
        </authorList>
    </citation>
    <scope>NUCLEOTIDE SEQUENCE</scope>
    <source>
        <strain evidence="2">LB-30</strain>
    </source>
</reference>
<proteinExistence type="predicted"/>
<protein>
    <submittedName>
        <fullName evidence="2">Uncharacterized protein</fullName>
    </submittedName>
</protein>
<keyword evidence="1" id="KW-1133">Transmembrane helix</keyword>
<keyword evidence="3" id="KW-1185">Reference proteome</keyword>
<dbReference type="RefSeq" id="WP_320003380.1">
    <property type="nucleotide sequence ID" value="NZ_JAUHJS010000002.1"/>
</dbReference>
<dbReference type="EMBL" id="JAUHJS010000002">
    <property type="protein sequence ID" value="MDN4164856.1"/>
    <property type="molecule type" value="Genomic_DNA"/>
</dbReference>
<evidence type="ECO:0000256" key="1">
    <source>
        <dbReference type="SAM" id="Phobius"/>
    </source>
</evidence>
<evidence type="ECO:0000313" key="2">
    <source>
        <dbReference type="EMBL" id="MDN4164856.1"/>
    </source>
</evidence>
<name>A0ABT8F4F2_9BACT</name>
<evidence type="ECO:0000313" key="3">
    <source>
        <dbReference type="Proteomes" id="UP001168552"/>
    </source>
</evidence>
<keyword evidence="1" id="KW-0812">Transmembrane</keyword>
<keyword evidence="1" id="KW-0472">Membrane</keyword>
<comment type="caution">
    <text evidence="2">The sequence shown here is derived from an EMBL/GenBank/DDBJ whole genome shotgun (WGS) entry which is preliminary data.</text>
</comment>
<organism evidence="2 3">
    <name type="scientific">Shiella aurantiaca</name>
    <dbReference type="NCBI Taxonomy" id="3058365"/>
    <lineage>
        <taxon>Bacteria</taxon>
        <taxon>Pseudomonadati</taxon>
        <taxon>Bacteroidota</taxon>
        <taxon>Cytophagia</taxon>
        <taxon>Cytophagales</taxon>
        <taxon>Shiellaceae</taxon>
        <taxon>Shiella</taxon>
    </lineage>
</organism>
<gene>
    <name evidence="2" type="ORF">QWY31_05045</name>
</gene>
<dbReference type="Proteomes" id="UP001168552">
    <property type="component" value="Unassembled WGS sequence"/>
</dbReference>
<sequence length="149" mass="17690">MKHENHSKRLEQRERKDYFAIPEGYFDELPIKIMERLPVSRESKAWNQLWFWQLSGSLFLTAVLLIGYWLIPTQMPLNAESLLAEVPREAIIEYIQNQGIGTDEIMENISLEEVEFDEVYLLHDVGPFFDKKNIDRLLEQYQTTDELLQ</sequence>
<accession>A0ABT8F4F2</accession>